<accession>A0A3S5BPA8</accession>
<dbReference type="AlphaFoldDB" id="A0A3S5BPA8"/>
<evidence type="ECO:0000313" key="3">
    <source>
        <dbReference type="Proteomes" id="UP000784294"/>
    </source>
</evidence>
<dbReference type="Proteomes" id="UP000784294">
    <property type="component" value="Unassembled WGS sequence"/>
</dbReference>
<comment type="caution">
    <text evidence="2">The sequence shown here is derived from an EMBL/GenBank/DDBJ whole genome shotgun (WGS) entry which is preliminary data.</text>
</comment>
<feature type="compositionally biased region" description="Low complexity" evidence="1">
    <location>
        <begin position="20"/>
        <end position="40"/>
    </location>
</feature>
<evidence type="ECO:0000313" key="2">
    <source>
        <dbReference type="EMBL" id="VEL11925.1"/>
    </source>
</evidence>
<dbReference type="EMBL" id="CAAALY010013272">
    <property type="protein sequence ID" value="VEL11925.1"/>
    <property type="molecule type" value="Genomic_DNA"/>
</dbReference>
<keyword evidence="3" id="KW-1185">Reference proteome</keyword>
<reference evidence="2" key="1">
    <citation type="submission" date="2018-11" db="EMBL/GenBank/DDBJ databases">
        <authorList>
            <consortium name="Pathogen Informatics"/>
        </authorList>
    </citation>
    <scope>NUCLEOTIDE SEQUENCE</scope>
</reference>
<gene>
    <name evidence="2" type="ORF">PXEA_LOCUS5365</name>
</gene>
<feature type="compositionally biased region" description="Basic and acidic residues" evidence="1">
    <location>
        <begin position="1"/>
        <end position="10"/>
    </location>
</feature>
<organism evidence="2 3">
    <name type="scientific">Protopolystoma xenopodis</name>
    <dbReference type="NCBI Taxonomy" id="117903"/>
    <lineage>
        <taxon>Eukaryota</taxon>
        <taxon>Metazoa</taxon>
        <taxon>Spiralia</taxon>
        <taxon>Lophotrochozoa</taxon>
        <taxon>Platyhelminthes</taxon>
        <taxon>Monogenea</taxon>
        <taxon>Polyopisthocotylea</taxon>
        <taxon>Polystomatidea</taxon>
        <taxon>Polystomatidae</taxon>
        <taxon>Protopolystoma</taxon>
    </lineage>
</organism>
<feature type="region of interest" description="Disordered" evidence="1">
    <location>
        <begin position="1"/>
        <end position="43"/>
    </location>
</feature>
<protein>
    <submittedName>
        <fullName evidence="2">Uncharacterized protein</fullName>
    </submittedName>
</protein>
<sequence>MAPNESDRLARKPSSRRADSSSAPSATALRLSTSTSSTESGCLRPADSFVTFGHKRRAHSFRPKSELPLADETICLC</sequence>
<evidence type="ECO:0000256" key="1">
    <source>
        <dbReference type="SAM" id="MobiDB-lite"/>
    </source>
</evidence>
<proteinExistence type="predicted"/>
<name>A0A3S5BPA8_9PLAT</name>